<keyword evidence="7" id="KW-1185">Reference proteome</keyword>
<reference evidence="7" key="1">
    <citation type="journal article" date="2014" name="Genome Announc.">
        <title>Genome Sequence of Arthrobacter siccitolerans 4J27, a Xeroprotectant-Producing Desiccation-Tolerant Microorganism.</title>
        <authorList>
            <person name="Manzanera M."/>
            <person name="Santa-Cruz-Calvo L."/>
            <person name="Vilchez J.I."/>
            <person name="Garcia-Fontana C."/>
            <person name="Silva-Castro G.A."/>
            <person name="Calvo C."/>
            <person name="Gonzalez-Lopez J."/>
        </authorList>
    </citation>
    <scope>NUCLEOTIDE SEQUENCE [LARGE SCALE GENOMIC DNA]</scope>
    <source>
        <strain evidence="7">4J27</strain>
    </source>
</reference>
<feature type="domain" description="ABC transporter" evidence="5">
    <location>
        <begin position="20"/>
        <end position="266"/>
    </location>
</feature>
<dbReference type="PANTHER" id="PTHR43776">
    <property type="entry name" value="TRANSPORT ATP-BINDING PROTEIN"/>
    <property type="match status" value="1"/>
</dbReference>
<dbReference type="PROSITE" id="PS00211">
    <property type="entry name" value="ABC_TRANSPORTER_1"/>
    <property type="match status" value="2"/>
</dbReference>
<dbReference type="EMBL" id="CAQI01000059">
    <property type="protein sequence ID" value="CCQ48201.1"/>
    <property type="molecule type" value="Genomic_DNA"/>
</dbReference>
<keyword evidence="2" id="KW-0813">Transport</keyword>
<dbReference type="Gene3D" id="3.40.50.300">
    <property type="entry name" value="P-loop containing nucleotide triphosphate hydrolases"/>
    <property type="match status" value="2"/>
</dbReference>
<sequence length="602" mass="65258">MSAPAPQLPIGARPVEEPVLQVHGLRIETEHGIEIVDQISFEVSRGEIFALVGESGCGKSSVALGLLGFARTGARISAGGIRVGDIDMATLDAQRLRTVRGSRISYVPQDPSKGLSPRRTIISQMIETLTVHGVEMNEARTRCIQAVREVELPADESFINRYPFELSGGQQQRILIAMALVGRPSVIVLDEPTTALDATSQKKIIELVSKLAARRESAFVYVTHDLAVVQEIAHRVGVMYSGRLVEVGSCTQIFRDPTHPYTAELLNSVPSVITRRAIKGIPGTAAQPGERPSGCFFRTRCPAATEMCAEHFPAAAPAHGDGYIRCFHPHSVKVEVRNREEMVNPDTDVPELEVRNLIATYGHGARRNVAVEDVSFSIGSADCVAIVGESGSGKSTTGRCIAGLHLPSDGQILFRGEPLPKQAKDRTREQLQQVQIVFQNPDRSLNPSHTVRSIIGRPLEMLGETRATTGELTELLERVQLSSRVLGKYPSQLSGGEKQRVAIARALAARPSIIICDEVTSALDVSVQATIVNLLDELRQSGVSLLFITHNLGVVRNLANRAIVMKDGQIVEQGNTATISGNAKHPYTQALYDAVPEMRLTV</sequence>
<dbReference type="PANTHER" id="PTHR43776:SF7">
    <property type="entry name" value="D,D-DIPEPTIDE TRANSPORT ATP-BINDING PROTEIN DDPF-RELATED"/>
    <property type="match status" value="1"/>
</dbReference>
<comment type="caution">
    <text evidence="6">The sequence shown here is derived from an EMBL/GenBank/DDBJ whole genome shotgun (WGS) entry which is preliminary data.</text>
</comment>
<dbReference type="GO" id="GO:0055085">
    <property type="term" value="P:transmembrane transport"/>
    <property type="evidence" value="ECO:0007669"/>
    <property type="project" value="UniProtKB-ARBA"/>
</dbReference>
<dbReference type="CDD" id="cd03257">
    <property type="entry name" value="ABC_NikE_OppD_transporters"/>
    <property type="match status" value="2"/>
</dbReference>
<dbReference type="STRING" id="861266.ARTSIC4J27_4203"/>
<dbReference type="Proteomes" id="UP000035722">
    <property type="component" value="Unassembled WGS sequence"/>
</dbReference>
<dbReference type="InterPro" id="IPR017871">
    <property type="entry name" value="ABC_transporter-like_CS"/>
</dbReference>
<evidence type="ECO:0000256" key="3">
    <source>
        <dbReference type="ARBA" id="ARBA00022741"/>
    </source>
</evidence>
<dbReference type="PROSITE" id="PS50893">
    <property type="entry name" value="ABC_TRANSPORTER_2"/>
    <property type="match status" value="2"/>
</dbReference>
<evidence type="ECO:0000313" key="7">
    <source>
        <dbReference type="Proteomes" id="UP000035722"/>
    </source>
</evidence>
<dbReference type="InterPro" id="IPR013563">
    <property type="entry name" value="Oligopep_ABC_C"/>
</dbReference>
<dbReference type="SMART" id="SM00382">
    <property type="entry name" value="AAA"/>
    <property type="match status" value="2"/>
</dbReference>
<evidence type="ECO:0000256" key="4">
    <source>
        <dbReference type="ARBA" id="ARBA00022840"/>
    </source>
</evidence>
<accession>A0A024H8W9</accession>
<evidence type="ECO:0000256" key="1">
    <source>
        <dbReference type="ARBA" id="ARBA00005417"/>
    </source>
</evidence>
<protein>
    <submittedName>
        <fullName evidence="6">Oligopeptide/dipeptide ABC transporter,ATP-binding, C-terminal domain protein</fullName>
    </submittedName>
</protein>
<dbReference type="Pfam" id="PF08352">
    <property type="entry name" value="oligo_HPY"/>
    <property type="match status" value="2"/>
</dbReference>
<dbReference type="GO" id="GO:0016887">
    <property type="term" value="F:ATP hydrolysis activity"/>
    <property type="evidence" value="ECO:0007669"/>
    <property type="project" value="InterPro"/>
</dbReference>
<dbReference type="NCBIfam" id="NF008453">
    <property type="entry name" value="PRK11308.1"/>
    <property type="match status" value="2"/>
</dbReference>
<dbReference type="NCBIfam" id="TIGR01727">
    <property type="entry name" value="oligo_HPY"/>
    <property type="match status" value="1"/>
</dbReference>
<dbReference type="InterPro" id="IPR003593">
    <property type="entry name" value="AAA+_ATPase"/>
</dbReference>
<evidence type="ECO:0000313" key="6">
    <source>
        <dbReference type="EMBL" id="CCQ48201.1"/>
    </source>
</evidence>
<organism evidence="6 7">
    <name type="scientific">Pseudarthrobacter siccitolerans</name>
    <dbReference type="NCBI Taxonomy" id="861266"/>
    <lineage>
        <taxon>Bacteria</taxon>
        <taxon>Bacillati</taxon>
        <taxon>Actinomycetota</taxon>
        <taxon>Actinomycetes</taxon>
        <taxon>Micrococcales</taxon>
        <taxon>Micrococcaceae</taxon>
        <taxon>Pseudarthrobacter</taxon>
    </lineage>
</organism>
<name>A0A024H8W9_9MICC</name>
<dbReference type="SUPFAM" id="SSF52540">
    <property type="entry name" value="P-loop containing nucleoside triphosphate hydrolases"/>
    <property type="match status" value="2"/>
</dbReference>
<dbReference type="RefSeq" id="WP_050057011.1">
    <property type="nucleotide sequence ID" value="NZ_CAQI01000059.1"/>
</dbReference>
<dbReference type="AlphaFoldDB" id="A0A024H8W9"/>
<dbReference type="OrthoDB" id="4008250at2"/>
<comment type="similarity">
    <text evidence="1">Belongs to the ABC transporter superfamily.</text>
</comment>
<dbReference type="FunFam" id="3.40.50.300:FF:000016">
    <property type="entry name" value="Oligopeptide ABC transporter ATP-binding component"/>
    <property type="match status" value="1"/>
</dbReference>
<evidence type="ECO:0000259" key="5">
    <source>
        <dbReference type="PROSITE" id="PS50893"/>
    </source>
</evidence>
<feature type="domain" description="ABC transporter" evidence="5">
    <location>
        <begin position="352"/>
        <end position="592"/>
    </location>
</feature>
<dbReference type="InterPro" id="IPR027417">
    <property type="entry name" value="P-loop_NTPase"/>
</dbReference>
<proteinExistence type="inferred from homology"/>
<dbReference type="Pfam" id="PF00005">
    <property type="entry name" value="ABC_tran"/>
    <property type="match status" value="2"/>
</dbReference>
<keyword evidence="3" id="KW-0547">Nucleotide-binding</keyword>
<gene>
    <name evidence="6" type="ORF">ARTSIC4J27_4203</name>
</gene>
<dbReference type="GO" id="GO:0005524">
    <property type="term" value="F:ATP binding"/>
    <property type="evidence" value="ECO:0007669"/>
    <property type="project" value="UniProtKB-KW"/>
</dbReference>
<evidence type="ECO:0000256" key="2">
    <source>
        <dbReference type="ARBA" id="ARBA00022448"/>
    </source>
</evidence>
<dbReference type="InterPro" id="IPR003439">
    <property type="entry name" value="ABC_transporter-like_ATP-bd"/>
</dbReference>
<dbReference type="GO" id="GO:0015833">
    <property type="term" value="P:peptide transport"/>
    <property type="evidence" value="ECO:0007669"/>
    <property type="project" value="InterPro"/>
</dbReference>
<dbReference type="InterPro" id="IPR050319">
    <property type="entry name" value="ABC_transp_ATP-bind"/>
</dbReference>
<keyword evidence="4 6" id="KW-0067">ATP-binding</keyword>